<keyword evidence="7 10" id="KW-0472">Membrane</keyword>
<keyword evidence="2 10" id="KW-0813">Transport</keyword>
<dbReference type="InterPro" id="IPR036942">
    <property type="entry name" value="Beta-barrel_TonB_sf"/>
</dbReference>
<reference evidence="16" key="1">
    <citation type="journal article" date="2019" name="Int. J. Syst. Evol. Microbiol.">
        <title>The Global Catalogue of Microorganisms (GCM) 10K type strain sequencing project: providing services to taxonomists for standard genome sequencing and annotation.</title>
        <authorList>
            <consortium name="The Broad Institute Genomics Platform"/>
            <consortium name="The Broad Institute Genome Sequencing Center for Infectious Disease"/>
            <person name="Wu L."/>
            <person name="Ma J."/>
        </authorList>
    </citation>
    <scope>NUCLEOTIDE SEQUENCE [LARGE SCALE GENOMIC DNA]</scope>
    <source>
        <strain evidence="16">CCM 8689</strain>
    </source>
</reference>
<dbReference type="Proteomes" id="UP001595792">
    <property type="component" value="Unassembled WGS sequence"/>
</dbReference>
<dbReference type="InterPro" id="IPR000531">
    <property type="entry name" value="Beta-barrel_TonB"/>
</dbReference>
<keyword evidence="9 10" id="KW-0998">Cell outer membrane</keyword>
<protein>
    <submittedName>
        <fullName evidence="15">TonB-dependent receptor domain-containing protein</fullName>
    </submittedName>
</protein>
<name>A0ABV8NMS9_9SPHI</name>
<evidence type="ECO:0000256" key="12">
    <source>
        <dbReference type="SAM" id="SignalP"/>
    </source>
</evidence>
<dbReference type="InterPro" id="IPR012910">
    <property type="entry name" value="Plug_dom"/>
</dbReference>
<evidence type="ECO:0000259" key="14">
    <source>
        <dbReference type="Pfam" id="PF07715"/>
    </source>
</evidence>
<organism evidence="15 16">
    <name type="scientific">Pedobacter jamesrossensis</name>
    <dbReference type="NCBI Taxonomy" id="1908238"/>
    <lineage>
        <taxon>Bacteria</taxon>
        <taxon>Pseudomonadati</taxon>
        <taxon>Bacteroidota</taxon>
        <taxon>Sphingobacteriia</taxon>
        <taxon>Sphingobacteriales</taxon>
        <taxon>Sphingobacteriaceae</taxon>
        <taxon>Pedobacter</taxon>
    </lineage>
</organism>
<evidence type="ECO:0000256" key="1">
    <source>
        <dbReference type="ARBA" id="ARBA00004571"/>
    </source>
</evidence>
<dbReference type="InterPro" id="IPR008969">
    <property type="entry name" value="CarboxyPept-like_regulatory"/>
</dbReference>
<dbReference type="Gene3D" id="2.40.170.20">
    <property type="entry name" value="TonB-dependent receptor, beta-barrel domain"/>
    <property type="match status" value="1"/>
</dbReference>
<evidence type="ECO:0000259" key="13">
    <source>
        <dbReference type="Pfam" id="PF00593"/>
    </source>
</evidence>
<dbReference type="PROSITE" id="PS52016">
    <property type="entry name" value="TONB_DEPENDENT_REC_3"/>
    <property type="match status" value="1"/>
</dbReference>
<evidence type="ECO:0000256" key="3">
    <source>
        <dbReference type="ARBA" id="ARBA00022452"/>
    </source>
</evidence>
<keyword evidence="8 15" id="KW-0675">Receptor</keyword>
<evidence type="ECO:0000256" key="11">
    <source>
        <dbReference type="RuleBase" id="RU003357"/>
    </source>
</evidence>
<evidence type="ECO:0000256" key="6">
    <source>
        <dbReference type="ARBA" id="ARBA00023077"/>
    </source>
</evidence>
<evidence type="ECO:0000256" key="10">
    <source>
        <dbReference type="PROSITE-ProRule" id="PRU01360"/>
    </source>
</evidence>
<dbReference type="Pfam" id="PF13715">
    <property type="entry name" value="CarbopepD_reg_2"/>
    <property type="match status" value="1"/>
</dbReference>
<keyword evidence="16" id="KW-1185">Reference proteome</keyword>
<dbReference type="PANTHER" id="PTHR30069">
    <property type="entry name" value="TONB-DEPENDENT OUTER MEMBRANE RECEPTOR"/>
    <property type="match status" value="1"/>
</dbReference>
<proteinExistence type="inferred from homology"/>
<dbReference type="SUPFAM" id="SSF56935">
    <property type="entry name" value="Porins"/>
    <property type="match status" value="1"/>
</dbReference>
<evidence type="ECO:0000256" key="9">
    <source>
        <dbReference type="ARBA" id="ARBA00023237"/>
    </source>
</evidence>
<keyword evidence="4 10" id="KW-0812">Transmembrane</keyword>
<dbReference type="InterPro" id="IPR039426">
    <property type="entry name" value="TonB-dep_rcpt-like"/>
</dbReference>
<feature type="signal peptide" evidence="12">
    <location>
        <begin position="1"/>
        <end position="24"/>
    </location>
</feature>
<dbReference type="SUPFAM" id="SSF49464">
    <property type="entry name" value="Carboxypeptidase regulatory domain-like"/>
    <property type="match status" value="1"/>
</dbReference>
<evidence type="ECO:0000256" key="4">
    <source>
        <dbReference type="ARBA" id="ARBA00022692"/>
    </source>
</evidence>
<sequence>MRTIYTHILYVFMLFCATGFAAKAQNITVSGTVKDKQTKESLVGVTIVIKGQSGGTATNSDGAFTFTTSAKVPFTISASYVGYGVVEKQVTGATTNISIEMEAATMLGGDVVVSASRTPERILESPVSIERMSAASIREIAAPSFYDALNNMKGVESSMQSLTFKSINTRGFNSNGNTRFNQYIDGMDNQAPGLNFSVGNIVGITELDVDNVELLPGASSALYGAGGINGTLLMTSKDPFKYPGASFQYKTGVNHVNDNSTTSKPFNQLDVRLAKSWNNKFGVKAAFSFLQAKDWYANNYTNFDRNSRTVKSGDRNSDTNYDGINSYGDEVSQNMRNVALSVQNATISGINAGSGGAIPNIKSLMDGAFGAAIPNAAQQAGFLSNLPAALRPAVQNYLPFYVGLKANLIPDQNVSRTGYNEESLVDYDTKSLKMSGALYYNLTNTIQAVAQANWGTGTSVYTGSDRYSLRNFNIGQYKLELKGEDFSLKAYTTQERSGDSYISSILGSYINEVSKPSTTWFPQYIGNYVGARAAGQTDAAAHVFARGIANTGRFEPGSAGFATAKDRIMNTTISATSINSADPTKSVYGAKFDDKSNLYHYEGMYNLTNAFNKVVEFQVGASYRIYDLNSAGTIFDDLGRQIDIEEYGAFAQIGKKLFNDKVKITFAGRYDKSQNFEGRFTPRITGVFTVAKNNNIRVSYQTGYRNPTTQNQYIDLSVGGGSQRLIGGLPEIMFGKYKLDANKPFTDVSYRAFLASAATGTPNPALLQQYTFNAKGVRPESVQSYELGYKGLILPNLLIDAYGYFNQYKDFITAVDVYQNVGTLAAPTFVKFGVPVNAEGEVNSYGGALGLDYLVGKYNISGNVSYNQIGDLPVNYINDFNTPKIRYNLGFGNKEIVKNFGFNLSYRWQDKFFWNSSFASGEVPAYSSLDAQVSLRIPSVMSVVKVGGSNVLNKYYTTSFGNPMAGAIYYVGIAFNP</sequence>
<feature type="domain" description="TonB-dependent receptor plug" evidence="14">
    <location>
        <begin position="123"/>
        <end position="231"/>
    </location>
</feature>
<comment type="similarity">
    <text evidence="10 11">Belongs to the TonB-dependent receptor family.</text>
</comment>
<dbReference type="Gene3D" id="2.60.40.1120">
    <property type="entry name" value="Carboxypeptidase-like, regulatory domain"/>
    <property type="match status" value="1"/>
</dbReference>
<evidence type="ECO:0000313" key="16">
    <source>
        <dbReference type="Proteomes" id="UP001595792"/>
    </source>
</evidence>
<evidence type="ECO:0000256" key="8">
    <source>
        <dbReference type="ARBA" id="ARBA00023170"/>
    </source>
</evidence>
<dbReference type="Pfam" id="PF07715">
    <property type="entry name" value="Plug"/>
    <property type="match status" value="1"/>
</dbReference>
<keyword evidence="5 12" id="KW-0732">Signal</keyword>
<dbReference type="EMBL" id="JBHSBY010000104">
    <property type="protein sequence ID" value="MFC4197140.1"/>
    <property type="molecule type" value="Genomic_DNA"/>
</dbReference>
<evidence type="ECO:0000256" key="7">
    <source>
        <dbReference type="ARBA" id="ARBA00023136"/>
    </source>
</evidence>
<dbReference type="PANTHER" id="PTHR30069:SF29">
    <property type="entry name" value="HEMOGLOBIN AND HEMOGLOBIN-HAPTOGLOBIN-BINDING PROTEIN 1-RELATED"/>
    <property type="match status" value="1"/>
</dbReference>
<dbReference type="Gene3D" id="2.170.130.10">
    <property type="entry name" value="TonB-dependent receptor, plug domain"/>
    <property type="match status" value="1"/>
</dbReference>
<feature type="chain" id="PRO_5047145895" evidence="12">
    <location>
        <begin position="25"/>
        <end position="977"/>
    </location>
</feature>
<dbReference type="RefSeq" id="WP_378960526.1">
    <property type="nucleotide sequence ID" value="NZ_JBHRXC010000001.1"/>
</dbReference>
<keyword evidence="3 10" id="KW-1134">Transmembrane beta strand</keyword>
<evidence type="ECO:0000256" key="5">
    <source>
        <dbReference type="ARBA" id="ARBA00022729"/>
    </source>
</evidence>
<keyword evidence="6 11" id="KW-0798">TonB box</keyword>
<feature type="domain" description="TonB-dependent receptor-like beta-barrel" evidence="13">
    <location>
        <begin position="461"/>
        <end position="950"/>
    </location>
</feature>
<dbReference type="InterPro" id="IPR037066">
    <property type="entry name" value="Plug_dom_sf"/>
</dbReference>
<evidence type="ECO:0000313" key="15">
    <source>
        <dbReference type="EMBL" id="MFC4197140.1"/>
    </source>
</evidence>
<evidence type="ECO:0000256" key="2">
    <source>
        <dbReference type="ARBA" id="ARBA00022448"/>
    </source>
</evidence>
<comment type="subcellular location">
    <subcellularLocation>
        <location evidence="1 10">Cell outer membrane</location>
        <topology evidence="1 10">Multi-pass membrane protein</topology>
    </subcellularLocation>
</comment>
<dbReference type="Pfam" id="PF00593">
    <property type="entry name" value="TonB_dep_Rec_b-barrel"/>
    <property type="match status" value="1"/>
</dbReference>
<comment type="caution">
    <text evidence="15">The sequence shown here is derived from an EMBL/GenBank/DDBJ whole genome shotgun (WGS) entry which is preliminary data.</text>
</comment>
<accession>A0ABV8NMS9</accession>
<gene>
    <name evidence="15" type="ORF">ACFOUY_10555</name>
</gene>